<feature type="transmembrane region" description="Helical" evidence="6">
    <location>
        <begin position="181"/>
        <end position="204"/>
    </location>
</feature>
<evidence type="ECO:0000313" key="7">
    <source>
        <dbReference type="EMBL" id="ASD26233.1"/>
    </source>
</evidence>
<evidence type="ECO:0000256" key="5">
    <source>
        <dbReference type="ARBA" id="ARBA00023136"/>
    </source>
</evidence>
<organism evidence="7 8">
    <name type="scientific">Brevundimonas diminuta</name>
    <name type="common">Pseudomonas diminuta</name>
    <dbReference type="NCBI Taxonomy" id="293"/>
    <lineage>
        <taxon>Bacteria</taxon>
        <taxon>Pseudomonadati</taxon>
        <taxon>Pseudomonadota</taxon>
        <taxon>Alphaproteobacteria</taxon>
        <taxon>Caulobacterales</taxon>
        <taxon>Caulobacteraceae</taxon>
        <taxon>Brevundimonas</taxon>
    </lineage>
</organism>
<proteinExistence type="predicted"/>
<feature type="transmembrane region" description="Helical" evidence="6">
    <location>
        <begin position="102"/>
        <end position="123"/>
    </location>
</feature>
<dbReference type="GO" id="GO:0005886">
    <property type="term" value="C:plasma membrane"/>
    <property type="evidence" value="ECO:0007669"/>
    <property type="project" value="UniProtKB-SubCell"/>
</dbReference>
<evidence type="ECO:0000256" key="3">
    <source>
        <dbReference type="ARBA" id="ARBA00022692"/>
    </source>
</evidence>
<keyword evidence="2" id="KW-1003">Cell membrane</keyword>
<evidence type="ECO:0008006" key="9">
    <source>
        <dbReference type="Google" id="ProtNLM"/>
    </source>
</evidence>
<feature type="transmembrane region" description="Helical" evidence="6">
    <location>
        <begin position="41"/>
        <end position="63"/>
    </location>
</feature>
<dbReference type="AlphaFoldDB" id="A0A1Z3LVL4"/>
<reference evidence="7 8" key="1">
    <citation type="submission" date="2017-06" db="EMBL/GenBank/DDBJ databases">
        <title>Biodegradation of gentamicin by bacterial consortia AMQD4 in synthetic medium and raw gentamicin sewage.</title>
        <authorList>
            <person name="Chang H."/>
            <person name="Feng Y."/>
            <person name="Li Z."/>
            <person name="Xue J."/>
            <person name="Cheng D."/>
        </authorList>
    </citation>
    <scope>NUCLEOTIDE SEQUENCE [LARGE SCALE GENOMIC DNA]</scope>
    <source>
        <strain evidence="7 8">BZC3</strain>
    </source>
</reference>
<evidence type="ECO:0000313" key="8">
    <source>
        <dbReference type="Proteomes" id="UP000197024"/>
    </source>
</evidence>
<dbReference type="GO" id="GO:0015171">
    <property type="term" value="F:amino acid transmembrane transporter activity"/>
    <property type="evidence" value="ECO:0007669"/>
    <property type="project" value="TreeGrafter"/>
</dbReference>
<feature type="transmembrane region" description="Helical" evidence="6">
    <location>
        <begin position="143"/>
        <end position="169"/>
    </location>
</feature>
<feature type="transmembrane region" description="Helical" evidence="6">
    <location>
        <begin position="69"/>
        <end position="90"/>
    </location>
</feature>
<dbReference type="Pfam" id="PF01810">
    <property type="entry name" value="LysE"/>
    <property type="match status" value="1"/>
</dbReference>
<sequence>MNAALLAWPMALVAGMIAPGPINLGVLALGVGGRPGSAAGFAGGASAGDVLIAIAILGGVSLVDLSRDTSALLSLTGGVMLITLGTAMFIGSSASHKRRGEAIPAAGAASGLAVALTSPKTLVLHLSAAPLLLDETPLDAGQLIAAAVTVAILNILCLAAYAGGGAFIVSGLEAERRGRALTCIAAAGLVLAGCLLLFSLPMVWAPTRAA</sequence>
<feature type="transmembrane region" description="Helical" evidence="6">
    <location>
        <begin position="6"/>
        <end position="29"/>
    </location>
</feature>
<evidence type="ECO:0000256" key="6">
    <source>
        <dbReference type="SAM" id="Phobius"/>
    </source>
</evidence>
<dbReference type="InterPro" id="IPR001123">
    <property type="entry name" value="LeuE-type"/>
</dbReference>
<dbReference type="RefSeq" id="WP_088410262.1">
    <property type="nucleotide sequence ID" value="NZ_CP021995.1"/>
</dbReference>
<dbReference type="PANTHER" id="PTHR30086">
    <property type="entry name" value="ARGININE EXPORTER PROTEIN ARGO"/>
    <property type="match status" value="1"/>
</dbReference>
<name>A0A1Z3LVL4_BREDI</name>
<evidence type="ECO:0000256" key="2">
    <source>
        <dbReference type="ARBA" id="ARBA00022475"/>
    </source>
</evidence>
<keyword evidence="5 6" id="KW-0472">Membrane</keyword>
<evidence type="ECO:0000256" key="1">
    <source>
        <dbReference type="ARBA" id="ARBA00004651"/>
    </source>
</evidence>
<protein>
    <recommendedName>
        <fullName evidence="9">Lysine transporter LysE</fullName>
    </recommendedName>
</protein>
<reference evidence="7 8" key="2">
    <citation type="submission" date="2017-06" db="EMBL/GenBank/DDBJ databases">
        <authorList>
            <person name="Kim H.J."/>
            <person name="Triplett B.A."/>
        </authorList>
    </citation>
    <scope>NUCLEOTIDE SEQUENCE [LARGE SCALE GENOMIC DNA]</scope>
    <source>
        <strain evidence="7 8">BZC3</strain>
    </source>
</reference>
<dbReference type="EMBL" id="CP021995">
    <property type="protein sequence ID" value="ASD26233.1"/>
    <property type="molecule type" value="Genomic_DNA"/>
</dbReference>
<accession>A0A1Z3LVL4</accession>
<keyword evidence="3 6" id="KW-0812">Transmembrane</keyword>
<evidence type="ECO:0000256" key="4">
    <source>
        <dbReference type="ARBA" id="ARBA00022989"/>
    </source>
</evidence>
<dbReference type="PANTHER" id="PTHR30086:SF20">
    <property type="entry name" value="ARGININE EXPORTER PROTEIN ARGO-RELATED"/>
    <property type="match status" value="1"/>
</dbReference>
<gene>
    <name evidence="7" type="ORF">CD943_04610</name>
</gene>
<dbReference type="Proteomes" id="UP000197024">
    <property type="component" value="Chromosome"/>
</dbReference>
<keyword evidence="4 6" id="KW-1133">Transmembrane helix</keyword>
<comment type="subcellular location">
    <subcellularLocation>
        <location evidence="1">Cell membrane</location>
        <topology evidence="1">Multi-pass membrane protein</topology>
    </subcellularLocation>
</comment>